<reference evidence="1" key="1">
    <citation type="journal article" date="2019" name="Sci. Rep.">
        <title>Draft genome of Tanacetum cinerariifolium, the natural source of mosquito coil.</title>
        <authorList>
            <person name="Yamashiro T."/>
            <person name="Shiraishi A."/>
            <person name="Satake H."/>
            <person name="Nakayama K."/>
        </authorList>
    </citation>
    <scope>NUCLEOTIDE SEQUENCE</scope>
</reference>
<organism evidence="1">
    <name type="scientific">Tanacetum cinerariifolium</name>
    <name type="common">Dalmatian daisy</name>
    <name type="synonym">Chrysanthemum cinerariifolium</name>
    <dbReference type="NCBI Taxonomy" id="118510"/>
    <lineage>
        <taxon>Eukaryota</taxon>
        <taxon>Viridiplantae</taxon>
        <taxon>Streptophyta</taxon>
        <taxon>Embryophyta</taxon>
        <taxon>Tracheophyta</taxon>
        <taxon>Spermatophyta</taxon>
        <taxon>Magnoliopsida</taxon>
        <taxon>eudicotyledons</taxon>
        <taxon>Gunneridae</taxon>
        <taxon>Pentapetalae</taxon>
        <taxon>asterids</taxon>
        <taxon>campanulids</taxon>
        <taxon>Asterales</taxon>
        <taxon>Asteraceae</taxon>
        <taxon>Asteroideae</taxon>
        <taxon>Anthemideae</taxon>
        <taxon>Anthemidinae</taxon>
        <taxon>Tanacetum</taxon>
    </lineage>
</organism>
<accession>A0A699W4J6</accession>
<comment type="caution">
    <text evidence="1">The sequence shown here is derived from an EMBL/GenBank/DDBJ whole genome shotgun (WGS) entry which is preliminary data.</text>
</comment>
<protein>
    <submittedName>
        <fullName evidence="1">Uncharacterized protein</fullName>
    </submittedName>
</protein>
<proteinExistence type="predicted"/>
<evidence type="ECO:0000313" key="1">
    <source>
        <dbReference type="EMBL" id="GFD42842.1"/>
    </source>
</evidence>
<dbReference type="AlphaFoldDB" id="A0A699W4J6"/>
<gene>
    <name evidence="1" type="ORF">Tci_914811</name>
</gene>
<sequence length="87" mass="9554">MAAAVGLPSIRVLVGKPINTEFMMLSAELRRICAPAIYWGLYTAAPGFRMGPTSVMLENTAERCDTKYLAFTVPPNHSNESSPEYET</sequence>
<name>A0A699W4J6_TANCI</name>
<dbReference type="EMBL" id="BKCJ011583880">
    <property type="protein sequence ID" value="GFD42842.1"/>
    <property type="molecule type" value="Genomic_DNA"/>
</dbReference>